<keyword evidence="2" id="KW-1185">Reference proteome</keyword>
<accession>A0AAU9X0Y3</accession>
<dbReference type="PANTHER" id="PTHR21301">
    <property type="entry name" value="REVERSE TRANSCRIPTASE"/>
    <property type="match status" value="1"/>
</dbReference>
<dbReference type="Proteomes" id="UP001159428">
    <property type="component" value="Unassembled WGS sequence"/>
</dbReference>
<dbReference type="CDD" id="cd00304">
    <property type="entry name" value="RT_like"/>
    <property type="match status" value="1"/>
</dbReference>
<gene>
    <name evidence="1" type="ORF">PMEA_00015301</name>
</gene>
<dbReference type="PANTHER" id="PTHR21301:SF11">
    <property type="entry name" value="GIY-YIG DOMAIN-CONTAINING PROTEIN"/>
    <property type="match status" value="1"/>
</dbReference>
<evidence type="ECO:0000313" key="2">
    <source>
        <dbReference type="Proteomes" id="UP001159428"/>
    </source>
</evidence>
<reference evidence="1 2" key="1">
    <citation type="submission" date="2022-05" db="EMBL/GenBank/DDBJ databases">
        <authorList>
            <consortium name="Genoscope - CEA"/>
            <person name="William W."/>
        </authorList>
    </citation>
    <scope>NUCLEOTIDE SEQUENCE [LARGE SCALE GENOMIC DNA]</scope>
</reference>
<sequence length="105" mass="12091">MGSPVSAVIANLCMENFEEQAITTSSYEPRIWKRYVDDTFTILDRENVDDFSQHLNNQQPSIHFTMETEKDNKLAFLDTAVLREPDGCLSTSVYRKPTHTDQYLA</sequence>
<organism evidence="1 2">
    <name type="scientific">Pocillopora meandrina</name>
    <dbReference type="NCBI Taxonomy" id="46732"/>
    <lineage>
        <taxon>Eukaryota</taxon>
        <taxon>Metazoa</taxon>
        <taxon>Cnidaria</taxon>
        <taxon>Anthozoa</taxon>
        <taxon>Hexacorallia</taxon>
        <taxon>Scleractinia</taxon>
        <taxon>Astrocoeniina</taxon>
        <taxon>Pocilloporidae</taxon>
        <taxon>Pocillopora</taxon>
    </lineage>
</organism>
<name>A0AAU9X0Y3_9CNID</name>
<comment type="caution">
    <text evidence="1">The sequence shown here is derived from an EMBL/GenBank/DDBJ whole genome shotgun (WGS) entry which is preliminary data.</text>
</comment>
<proteinExistence type="predicted"/>
<evidence type="ECO:0008006" key="3">
    <source>
        <dbReference type="Google" id="ProtNLM"/>
    </source>
</evidence>
<dbReference type="AlphaFoldDB" id="A0AAU9X0Y3"/>
<protein>
    <recommendedName>
        <fullName evidence="3">Reverse transcriptase domain-containing protein</fullName>
    </recommendedName>
</protein>
<dbReference type="EMBL" id="CALNXJ010000027">
    <property type="protein sequence ID" value="CAH3132955.1"/>
    <property type="molecule type" value="Genomic_DNA"/>
</dbReference>
<evidence type="ECO:0000313" key="1">
    <source>
        <dbReference type="EMBL" id="CAH3132955.1"/>
    </source>
</evidence>